<dbReference type="SUPFAM" id="SSF56300">
    <property type="entry name" value="Metallo-dependent phosphatases"/>
    <property type="match status" value="1"/>
</dbReference>
<dbReference type="InterPro" id="IPR050884">
    <property type="entry name" value="CNP_phosphodiesterase-III"/>
</dbReference>
<evidence type="ECO:0000256" key="1">
    <source>
        <dbReference type="ARBA" id="ARBA00022723"/>
    </source>
</evidence>
<evidence type="ECO:0000256" key="3">
    <source>
        <dbReference type="ARBA" id="ARBA00023004"/>
    </source>
</evidence>
<dbReference type="RefSeq" id="WP_184474537.1">
    <property type="nucleotide sequence ID" value="NZ_JACHOV010000003.1"/>
</dbReference>
<proteinExistence type="inferred from homology"/>
<feature type="domain" description="Calcineurin-like phosphoesterase" evidence="5">
    <location>
        <begin position="1"/>
        <end position="194"/>
    </location>
</feature>
<dbReference type="InterPro" id="IPR026575">
    <property type="entry name" value="GpdQ/CpdA-like"/>
</dbReference>
<dbReference type="GO" id="GO:0004112">
    <property type="term" value="F:cyclic-nucleotide phosphodiesterase activity"/>
    <property type="evidence" value="ECO:0007669"/>
    <property type="project" value="InterPro"/>
</dbReference>
<keyword evidence="3" id="KW-0408">Iron</keyword>
<dbReference type="Gene3D" id="3.30.750.180">
    <property type="entry name" value="GpdQ, beta-strand dimerisation domain"/>
    <property type="match status" value="1"/>
</dbReference>
<dbReference type="InterPro" id="IPR042283">
    <property type="entry name" value="GpdQ_catalytic"/>
</dbReference>
<sequence length="282" mass="31714">MLIAQITDVHLGFEPGNPGEFNRTRLDQVLRLLCEGPNRPDLLLATGDLADKGDPESYRQLLDALSACPFPVWPCVGNHDDRGNFLRHFPDLPIADGFVQYEVDLGPLRLIVLDTLEEGRHGGAFCDTRARWLQDRLAEQREKPTIVVMHHPPVEVGIDWMDIGPQEPWVGRVASALAGRRQVKAVLCGHLHRPIVAPWNDTTVIMCPSTAPQLALDLRSIDSELPDDRAMIVADPPAFALHWWNGRELVTHFDTADEHKMLAKFDRRMQSLVRGLQAERSE</sequence>
<dbReference type="Gene3D" id="3.60.21.40">
    <property type="entry name" value="GpdQ, catalytic alpha/beta sandwich domain"/>
    <property type="match status" value="1"/>
</dbReference>
<keyword evidence="2" id="KW-0378">Hydrolase</keyword>
<dbReference type="Proteomes" id="UP000575068">
    <property type="component" value="Unassembled WGS sequence"/>
</dbReference>
<evidence type="ECO:0000313" key="7">
    <source>
        <dbReference type="Proteomes" id="UP000575068"/>
    </source>
</evidence>
<dbReference type="EMBL" id="JACHOV010000003">
    <property type="protein sequence ID" value="MBB4640701.1"/>
    <property type="molecule type" value="Genomic_DNA"/>
</dbReference>
<accession>A0A840HSL1</accession>
<name>A0A840HSL1_9SPHN</name>
<dbReference type="InterPro" id="IPR029052">
    <property type="entry name" value="Metallo-depent_PP-like"/>
</dbReference>
<dbReference type="PANTHER" id="PTHR42988">
    <property type="entry name" value="PHOSPHOHYDROLASE"/>
    <property type="match status" value="1"/>
</dbReference>
<evidence type="ECO:0000259" key="5">
    <source>
        <dbReference type="Pfam" id="PF00149"/>
    </source>
</evidence>
<keyword evidence="1" id="KW-0479">Metal-binding</keyword>
<dbReference type="PANTHER" id="PTHR42988:SF2">
    <property type="entry name" value="CYCLIC NUCLEOTIDE PHOSPHODIESTERASE CBUA0032-RELATED"/>
    <property type="match status" value="1"/>
</dbReference>
<comment type="similarity">
    <text evidence="4">Belongs to the cyclic nucleotide phosphodiesterase class-III family.</text>
</comment>
<organism evidence="6 7">
    <name type="scientific">Rhizorhapis suberifaciens</name>
    <name type="common">corky root of lettuce</name>
    <dbReference type="NCBI Taxonomy" id="13656"/>
    <lineage>
        <taxon>Bacteria</taxon>
        <taxon>Pseudomonadati</taxon>
        <taxon>Pseudomonadota</taxon>
        <taxon>Alphaproteobacteria</taxon>
        <taxon>Sphingomonadales</taxon>
        <taxon>Sphingomonadaceae</taxon>
        <taxon>Rhizorhapis</taxon>
    </lineage>
</organism>
<dbReference type="InterPro" id="IPR042281">
    <property type="entry name" value="GpdQ_beta-strand"/>
</dbReference>
<dbReference type="InterPro" id="IPR004843">
    <property type="entry name" value="Calcineurin-like_PHP"/>
</dbReference>
<evidence type="ECO:0000256" key="4">
    <source>
        <dbReference type="ARBA" id="ARBA00025742"/>
    </source>
</evidence>
<keyword evidence="7" id="KW-1185">Reference proteome</keyword>
<evidence type="ECO:0000256" key="2">
    <source>
        <dbReference type="ARBA" id="ARBA00022801"/>
    </source>
</evidence>
<dbReference type="CDD" id="cd07402">
    <property type="entry name" value="MPP_GpdQ"/>
    <property type="match status" value="1"/>
</dbReference>
<dbReference type="Pfam" id="PF00149">
    <property type="entry name" value="Metallophos"/>
    <property type="match status" value="1"/>
</dbReference>
<protein>
    <submittedName>
        <fullName evidence="6">3',5'-cyclic AMP phosphodiesterase CpdA</fullName>
    </submittedName>
</protein>
<reference evidence="6 7" key="1">
    <citation type="submission" date="2020-08" db="EMBL/GenBank/DDBJ databases">
        <title>Genomic Encyclopedia of Type Strains, Phase IV (KMG-IV): sequencing the most valuable type-strain genomes for metagenomic binning, comparative biology and taxonomic classification.</title>
        <authorList>
            <person name="Goeker M."/>
        </authorList>
    </citation>
    <scope>NUCLEOTIDE SEQUENCE [LARGE SCALE GENOMIC DNA]</scope>
    <source>
        <strain evidence="6 7">DSM 7465</strain>
    </source>
</reference>
<dbReference type="GO" id="GO:0046872">
    <property type="term" value="F:metal ion binding"/>
    <property type="evidence" value="ECO:0007669"/>
    <property type="project" value="UniProtKB-KW"/>
</dbReference>
<evidence type="ECO:0000313" key="6">
    <source>
        <dbReference type="EMBL" id="MBB4640701.1"/>
    </source>
</evidence>
<dbReference type="AlphaFoldDB" id="A0A840HSL1"/>
<gene>
    <name evidence="6" type="ORF">HNQ99_000994</name>
</gene>
<comment type="caution">
    <text evidence="6">The sequence shown here is derived from an EMBL/GenBank/DDBJ whole genome shotgun (WGS) entry which is preliminary data.</text>
</comment>